<evidence type="ECO:0000313" key="9">
    <source>
        <dbReference type="EMBL" id="TNJ32802.1"/>
    </source>
</evidence>
<dbReference type="Gene3D" id="1.10.10.10">
    <property type="entry name" value="Winged helix-like DNA-binding domain superfamily/Winged helix DNA-binding domain"/>
    <property type="match status" value="1"/>
</dbReference>
<sequence>MDGISGTTAMVRAARAGDAGAMDRLYRHFAPVVHGVLLSYVQHADADDLTQDVFETALQRLHELREDAAFPGWIVRIARRAALDAKRRPAPLTGVDTEPASDPGSVEDRFEAERSLRAIRALPEAYRETLVLRLVEGLTGPEIAERTGLTPGSVRVNLHRGMAQLRDVLAQGQRRQGT</sequence>
<dbReference type="InterPro" id="IPR013325">
    <property type="entry name" value="RNA_pol_sigma_r2"/>
</dbReference>
<evidence type="ECO:0000256" key="6">
    <source>
        <dbReference type="SAM" id="MobiDB-lite"/>
    </source>
</evidence>
<dbReference type="OrthoDB" id="9803470at2"/>
<dbReference type="EMBL" id="SMDR01000004">
    <property type="protein sequence ID" value="TNJ32802.1"/>
    <property type="molecule type" value="Genomic_DNA"/>
</dbReference>
<dbReference type="SUPFAM" id="SSF88659">
    <property type="entry name" value="Sigma3 and sigma4 domains of RNA polymerase sigma factors"/>
    <property type="match status" value="1"/>
</dbReference>
<dbReference type="NCBIfam" id="TIGR02937">
    <property type="entry name" value="sigma70-ECF"/>
    <property type="match status" value="1"/>
</dbReference>
<organism evidence="9 10">
    <name type="scientific">Arenimonas terrae</name>
    <dbReference type="NCBI Taxonomy" id="2546226"/>
    <lineage>
        <taxon>Bacteria</taxon>
        <taxon>Pseudomonadati</taxon>
        <taxon>Pseudomonadota</taxon>
        <taxon>Gammaproteobacteria</taxon>
        <taxon>Lysobacterales</taxon>
        <taxon>Lysobacteraceae</taxon>
        <taxon>Arenimonas</taxon>
    </lineage>
</organism>
<dbReference type="InterPro" id="IPR007627">
    <property type="entry name" value="RNA_pol_sigma70_r2"/>
</dbReference>
<keyword evidence="2" id="KW-0805">Transcription regulation</keyword>
<feature type="region of interest" description="Disordered" evidence="6">
    <location>
        <begin position="90"/>
        <end position="109"/>
    </location>
</feature>
<dbReference type="Pfam" id="PF08281">
    <property type="entry name" value="Sigma70_r4_2"/>
    <property type="match status" value="1"/>
</dbReference>
<name>A0A5C4RNW0_9GAMM</name>
<dbReference type="RefSeq" id="WP_139449828.1">
    <property type="nucleotide sequence ID" value="NZ_SMDR01000004.1"/>
</dbReference>
<dbReference type="GO" id="GO:0006352">
    <property type="term" value="P:DNA-templated transcription initiation"/>
    <property type="evidence" value="ECO:0007669"/>
    <property type="project" value="InterPro"/>
</dbReference>
<evidence type="ECO:0000256" key="5">
    <source>
        <dbReference type="ARBA" id="ARBA00023163"/>
    </source>
</evidence>
<evidence type="ECO:0000256" key="2">
    <source>
        <dbReference type="ARBA" id="ARBA00023015"/>
    </source>
</evidence>
<evidence type="ECO:0000313" key="10">
    <source>
        <dbReference type="Proteomes" id="UP000305760"/>
    </source>
</evidence>
<dbReference type="InterPro" id="IPR013324">
    <property type="entry name" value="RNA_pol_sigma_r3/r4-like"/>
</dbReference>
<keyword evidence="4" id="KW-0238">DNA-binding</keyword>
<reference evidence="9 10" key="1">
    <citation type="submission" date="2019-03" db="EMBL/GenBank/DDBJ databases">
        <title>Arenimonas daejeonensis sp. nov., isolated from compost.</title>
        <authorList>
            <person name="Jeon C.O."/>
        </authorList>
    </citation>
    <scope>NUCLEOTIDE SEQUENCE [LARGE SCALE GENOMIC DNA]</scope>
    <source>
        <strain evidence="9 10">R29</strain>
    </source>
</reference>
<dbReference type="Gene3D" id="1.10.1740.10">
    <property type="match status" value="1"/>
</dbReference>
<dbReference type="Pfam" id="PF04542">
    <property type="entry name" value="Sigma70_r2"/>
    <property type="match status" value="1"/>
</dbReference>
<evidence type="ECO:0000256" key="4">
    <source>
        <dbReference type="ARBA" id="ARBA00023125"/>
    </source>
</evidence>
<dbReference type="CDD" id="cd06171">
    <property type="entry name" value="Sigma70_r4"/>
    <property type="match status" value="1"/>
</dbReference>
<keyword evidence="10" id="KW-1185">Reference proteome</keyword>
<comment type="similarity">
    <text evidence="1">Belongs to the sigma-70 factor family. ECF subfamily.</text>
</comment>
<dbReference type="AlphaFoldDB" id="A0A5C4RNW0"/>
<feature type="domain" description="RNA polymerase sigma-70 region 2" evidence="7">
    <location>
        <begin position="25"/>
        <end position="88"/>
    </location>
</feature>
<evidence type="ECO:0000256" key="1">
    <source>
        <dbReference type="ARBA" id="ARBA00010641"/>
    </source>
</evidence>
<dbReference type="GO" id="GO:0003677">
    <property type="term" value="F:DNA binding"/>
    <property type="evidence" value="ECO:0007669"/>
    <property type="project" value="UniProtKB-KW"/>
</dbReference>
<dbReference type="PANTHER" id="PTHR43133">
    <property type="entry name" value="RNA POLYMERASE ECF-TYPE SIGMA FACTO"/>
    <property type="match status" value="1"/>
</dbReference>
<dbReference type="InterPro" id="IPR014284">
    <property type="entry name" value="RNA_pol_sigma-70_dom"/>
</dbReference>
<protein>
    <submittedName>
        <fullName evidence="9">Sigma-70 family RNA polymerase sigma factor</fullName>
    </submittedName>
</protein>
<comment type="caution">
    <text evidence="9">The sequence shown here is derived from an EMBL/GenBank/DDBJ whole genome shotgun (WGS) entry which is preliminary data.</text>
</comment>
<gene>
    <name evidence="9" type="ORF">E1B00_13890</name>
</gene>
<dbReference type="Proteomes" id="UP000305760">
    <property type="component" value="Unassembled WGS sequence"/>
</dbReference>
<dbReference type="SUPFAM" id="SSF88946">
    <property type="entry name" value="Sigma2 domain of RNA polymerase sigma factors"/>
    <property type="match status" value="1"/>
</dbReference>
<keyword evidence="5" id="KW-0804">Transcription</keyword>
<dbReference type="InterPro" id="IPR039425">
    <property type="entry name" value="RNA_pol_sigma-70-like"/>
</dbReference>
<feature type="domain" description="RNA polymerase sigma factor 70 region 4 type 2" evidence="8">
    <location>
        <begin position="116"/>
        <end position="165"/>
    </location>
</feature>
<dbReference type="GO" id="GO:0016987">
    <property type="term" value="F:sigma factor activity"/>
    <property type="evidence" value="ECO:0007669"/>
    <property type="project" value="UniProtKB-KW"/>
</dbReference>
<dbReference type="InterPro" id="IPR013249">
    <property type="entry name" value="RNA_pol_sigma70_r4_t2"/>
</dbReference>
<keyword evidence="3" id="KW-0731">Sigma factor</keyword>
<evidence type="ECO:0000259" key="7">
    <source>
        <dbReference type="Pfam" id="PF04542"/>
    </source>
</evidence>
<accession>A0A5C4RNW0</accession>
<proteinExistence type="inferred from homology"/>
<evidence type="ECO:0000256" key="3">
    <source>
        <dbReference type="ARBA" id="ARBA00023082"/>
    </source>
</evidence>
<dbReference type="InterPro" id="IPR036388">
    <property type="entry name" value="WH-like_DNA-bd_sf"/>
</dbReference>
<evidence type="ECO:0000259" key="8">
    <source>
        <dbReference type="Pfam" id="PF08281"/>
    </source>
</evidence>
<dbReference type="PANTHER" id="PTHR43133:SF8">
    <property type="entry name" value="RNA POLYMERASE SIGMA FACTOR HI_1459-RELATED"/>
    <property type="match status" value="1"/>
</dbReference>